<sequence length="143" mass="15844">MTGYVEAMPDELERLRREKYVLLTTFRKNGDPVPTPVWSARDGDRLVVFSERAAGKVKRIRRDPRVEVTACDLRGRRTHGPTVPGTARILDDEGSDRARAAIAREYGLVGHVTMFFSRLRGGRQRTVGIAVELAPAGDHSSSG</sequence>
<dbReference type="Pfam" id="PF01243">
    <property type="entry name" value="PNPOx_N"/>
    <property type="match status" value="1"/>
</dbReference>
<dbReference type="NCBIfam" id="TIGR03666">
    <property type="entry name" value="Rv2061_F420"/>
    <property type="match status" value="1"/>
</dbReference>
<accession>A0A2T0LZH3</accession>
<keyword evidence="1" id="KW-0560">Oxidoreductase</keyword>
<dbReference type="Gene3D" id="2.30.110.10">
    <property type="entry name" value="Electron Transport, Fmn-binding Protein, Chain A"/>
    <property type="match status" value="1"/>
</dbReference>
<dbReference type="SUPFAM" id="SSF50475">
    <property type="entry name" value="FMN-binding split barrel"/>
    <property type="match status" value="1"/>
</dbReference>
<dbReference type="GO" id="GO:0016627">
    <property type="term" value="F:oxidoreductase activity, acting on the CH-CH group of donors"/>
    <property type="evidence" value="ECO:0007669"/>
    <property type="project" value="TreeGrafter"/>
</dbReference>
<organism evidence="3 4">
    <name type="scientific">Prauserella shujinwangii</name>
    <dbReference type="NCBI Taxonomy" id="1453103"/>
    <lineage>
        <taxon>Bacteria</taxon>
        <taxon>Bacillati</taxon>
        <taxon>Actinomycetota</taxon>
        <taxon>Actinomycetes</taxon>
        <taxon>Pseudonocardiales</taxon>
        <taxon>Pseudonocardiaceae</taxon>
        <taxon>Prauserella</taxon>
    </lineage>
</organism>
<name>A0A2T0LZH3_9PSEU</name>
<reference evidence="3 4" key="1">
    <citation type="submission" date="2018-03" db="EMBL/GenBank/DDBJ databases">
        <title>Genomic Encyclopedia of Type Strains, Phase III (KMG-III): the genomes of soil and plant-associated and newly described type strains.</title>
        <authorList>
            <person name="Whitman W."/>
        </authorList>
    </citation>
    <scope>NUCLEOTIDE SEQUENCE [LARGE SCALE GENOMIC DNA]</scope>
    <source>
        <strain evidence="3 4">CGMCC 4.7125</strain>
    </source>
</reference>
<protein>
    <recommendedName>
        <fullName evidence="2">Pyridoxamine 5'-phosphate oxidase N-terminal domain-containing protein</fullName>
    </recommendedName>
</protein>
<evidence type="ECO:0000259" key="2">
    <source>
        <dbReference type="Pfam" id="PF01243"/>
    </source>
</evidence>
<dbReference type="GO" id="GO:0005829">
    <property type="term" value="C:cytosol"/>
    <property type="evidence" value="ECO:0007669"/>
    <property type="project" value="TreeGrafter"/>
</dbReference>
<comment type="caution">
    <text evidence="3">The sequence shown here is derived from an EMBL/GenBank/DDBJ whole genome shotgun (WGS) entry which is preliminary data.</text>
</comment>
<dbReference type="Proteomes" id="UP000238362">
    <property type="component" value="Unassembled WGS sequence"/>
</dbReference>
<dbReference type="EMBL" id="PVNH01000003">
    <property type="protein sequence ID" value="PRX49513.1"/>
    <property type="molecule type" value="Genomic_DNA"/>
</dbReference>
<keyword evidence="4" id="KW-1185">Reference proteome</keyword>
<evidence type="ECO:0000256" key="1">
    <source>
        <dbReference type="ARBA" id="ARBA00023002"/>
    </source>
</evidence>
<dbReference type="InterPro" id="IPR012349">
    <property type="entry name" value="Split_barrel_FMN-bd"/>
</dbReference>
<dbReference type="InterPro" id="IPR052019">
    <property type="entry name" value="F420H2_bilvrd_red/Heme_oxyg"/>
</dbReference>
<dbReference type="PANTHER" id="PTHR35176">
    <property type="entry name" value="HEME OXYGENASE HI_0854-RELATED"/>
    <property type="match status" value="1"/>
</dbReference>
<gene>
    <name evidence="3" type="ORF">B0I33_103550</name>
</gene>
<evidence type="ECO:0000313" key="3">
    <source>
        <dbReference type="EMBL" id="PRX49513.1"/>
    </source>
</evidence>
<dbReference type="AlphaFoldDB" id="A0A2T0LZH3"/>
<dbReference type="PANTHER" id="PTHR35176:SF11">
    <property type="entry name" value="PYRIDOXAMINE 5'-PHOSPHATE OXIDASE FAMILY PROTEIN"/>
    <property type="match status" value="1"/>
</dbReference>
<proteinExistence type="predicted"/>
<dbReference type="InterPro" id="IPR019965">
    <property type="entry name" value="PPOX_F420-dep_Rv2061_put"/>
</dbReference>
<dbReference type="InterPro" id="IPR011576">
    <property type="entry name" value="Pyridox_Oxase_N"/>
</dbReference>
<evidence type="ECO:0000313" key="4">
    <source>
        <dbReference type="Proteomes" id="UP000238362"/>
    </source>
</evidence>
<feature type="domain" description="Pyridoxamine 5'-phosphate oxidase N-terminal" evidence="2">
    <location>
        <begin position="13"/>
        <end position="102"/>
    </location>
</feature>
<dbReference type="GO" id="GO:0070967">
    <property type="term" value="F:coenzyme F420 binding"/>
    <property type="evidence" value="ECO:0007669"/>
    <property type="project" value="TreeGrafter"/>
</dbReference>